<keyword evidence="5" id="KW-1185">Reference proteome</keyword>
<dbReference type="PANTHER" id="PTHR46663">
    <property type="entry name" value="DIGUANYLATE CYCLASE DGCT-RELATED"/>
    <property type="match status" value="1"/>
</dbReference>
<dbReference type="GO" id="GO:0016301">
    <property type="term" value="F:kinase activity"/>
    <property type="evidence" value="ECO:0007669"/>
    <property type="project" value="UniProtKB-KW"/>
</dbReference>
<reference evidence="4" key="2">
    <citation type="submission" date="2020-09" db="EMBL/GenBank/DDBJ databases">
        <authorList>
            <person name="Sun Q."/>
            <person name="Kim S."/>
        </authorList>
    </citation>
    <scope>NUCLEOTIDE SEQUENCE</scope>
    <source>
        <strain evidence="4">KCTC 42731</strain>
    </source>
</reference>
<dbReference type="SUPFAM" id="SSF55073">
    <property type="entry name" value="Nucleotide cyclase"/>
    <property type="match status" value="1"/>
</dbReference>
<comment type="caution">
    <text evidence="4">The sequence shown here is derived from an EMBL/GenBank/DDBJ whole genome shotgun (WGS) entry which is preliminary data.</text>
</comment>
<feature type="transmembrane region" description="Helical" evidence="2">
    <location>
        <begin position="736"/>
        <end position="759"/>
    </location>
</feature>
<dbReference type="SMART" id="SM00267">
    <property type="entry name" value="GGDEF"/>
    <property type="match status" value="1"/>
</dbReference>
<dbReference type="Gene3D" id="3.40.190.10">
    <property type="entry name" value="Periplasmic binding protein-like II"/>
    <property type="match status" value="6"/>
</dbReference>
<dbReference type="NCBIfam" id="TIGR00254">
    <property type="entry name" value="GGDEF"/>
    <property type="match status" value="1"/>
</dbReference>
<dbReference type="InterPro" id="IPR000160">
    <property type="entry name" value="GGDEF_dom"/>
</dbReference>
<accession>A0A919BLU1</accession>
<comment type="cofactor">
    <cofactor evidence="1">
        <name>Mg(2+)</name>
        <dbReference type="ChEBI" id="CHEBI:18420"/>
    </cofactor>
</comment>
<evidence type="ECO:0000256" key="1">
    <source>
        <dbReference type="ARBA" id="ARBA00001946"/>
    </source>
</evidence>
<dbReference type="Pfam" id="PF00990">
    <property type="entry name" value="GGDEF"/>
    <property type="match status" value="1"/>
</dbReference>
<proteinExistence type="predicted"/>
<dbReference type="EMBL" id="BNCK01000006">
    <property type="protein sequence ID" value="GHF97572.1"/>
    <property type="molecule type" value="Genomic_DNA"/>
</dbReference>
<gene>
    <name evidence="4" type="ORF">GCM10017161_27210</name>
</gene>
<dbReference type="PROSITE" id="PS50887">
    <property type="entry name" value="GGDEF"/>
    <property type="match status" value="1"/>
</dbReference>
<sequence>MLQRILYLILTLTLISLSYENVAFGQSFKDRPITIAVNKTSYPYHYQAKNGEATGINVDLWKLWAEKQGVDVKFKVLTWNETIEQVASGQIDIHAGLASTQERLEKFLFTNPFFIQDNYIYVHREYSHIKSLDKVQPLTVGIVAGSSHVDVIKRNYPNFNLKYYASRFDLFDGALKGEIAAFTNLERLSSNYPRVKELQLLFPAYKRMLFFRNDYGSAVSANNPELLKFIEQGLAKITPQERSAIEKHWLGLDKNTNALALVYSPDLLPYMAISSTGRPTGLFIDIWRAWSEHTGQPVEFVPQSFENAVELVKSGGADILIAYPEHLVESSGLRVADRTYRVDIKAYAQRDANQQLPILNASTVGRAAIFKDAPYIKQLQERFPKLELELYETFAAMSHDLELGMVQFIFGAGEIMEDRIVKANLQTNLSALSEVYIELDMFSMTDDKNQRLAEIIREGFALIPQEQLMQLERKWLSNASDGYFKLKQLHASLSEHEQAWVEQHRDIKIGFIKNWAPVEFEDENGEVVGINADINKLVQRRTGIHFSYVAYDNWNDMLQALVKHDIDIVASASETEDRKKRLLFSDSYWGMPWVVIHRRERGEQLTIKSFYGSELAVVKGYQLIDKIRKEHPSITLRLVDSHEEGVLAVQRGVVAGFIENIASASELIKRESLVTLGLSVADTLSVDTHHYAIRKDWPELKSIINKALATISAAERKFIYEKWFEINLETGLDRNVVLRVGLQIGAIILIVIVVIVVWNRRLYVEIQMRKTLEEKMKHMATHDELTGLANRVLLKDRLNLAINFHQRNERLLAVLFIDLDGFKTVNDTHGHDVGDELLQQVAQRLSGCIRKSDTVVRFGGDEFVLLLTGLHNKNEASFIAEKVLKIVQQTFHLSVGQANIGCSIGIAMYPFDGKTESDLLKVADTLMYKVKAAGKNHYVFNS</sequence>
<dbReference type="CDD" id="cd13706">
    <property type="entry name" value="PBP2_HisK_like_1"/>
    <property type="match status" value="1"/>
</dbReference>
<evidence type="ECO:0000313" key="4">
    <source>
        <dbReference type="EMBL" id="GHF97572.1"/>
    </source>
</evidence>
<dbReference type="InterPro" id="IPR043128">
    <property type="entry name" value="Rev_trsase/Diguanyl_cyclase"/>
</dbReference>
<keyword evidence="2" id="KW-1133">Transmembrane helix</keyword>
<dbReference type="AlphaFoldDB" id="A0A919BLU1"/>
<evidence type="ECO:0000259" key="3">
    <source>
        <dbReference type="PROSITE" id="PS50887"/>
    </source>
</evidence>
<dbReference type="InterPro" id="IPR001638">
    <property type="entry name" value="Solute-binding_3/MltF_N"/>
</dbReference>
<name>A0A919BLU1_9GAMM</name>
<reference evidence="4" key="1">
    <citation type="journal article" date="2014" name="Int. J. Syst. Evol. Microbiol.">
        <title>Complete genome sequence of Corynebacterium casei LMG S-19264T (=DSM 44701T), isolated from a smear-ripened cheese.</title>
        <authorList>
            <consortium name="US DOE Joint Genome Institute (JGI-PGF)"/>
            <person name="Walter F."/>
            <person name="Albersmeier A."/>
            <person name="Kalinowski J."/>
            <person name="Ruckert C."/>
        </authorList>
    </citation>
    <scope>NUCLEOTIDE SEQUENCE</scope>
    <source>
        <strain evidence="4">KCTC 42731</strain>
    </source>
</reference>
<dbReference type="InterPro" id="IPR029787">
    <property type="entry name" value="Nucleotide_cyclase"/>
</dbReference>
<dbReference type="FunFam" id="3.30.70.270:FF:000001">
    <property type="entry name" value="Diguanylate cyclase domain protein"/>
    <property type="match status" value="1"/>
</dbReference>
<dbReference type="SUPFAM" id="SSF53850">
    <property type="entry name" value="Periplasmic binding protein-like II"/>
    <property type="match status" value="3"/>
</dbReference>
<dbReference type="InterPro" id="IPR052163">
    <property type="entry name" value="DGC-Regulatory_Protein"/>
</dbReference>
<evidence type="ECO:0000256" key="2">
    <source>
        <dbReference type="SAM" id="Phobius"/>
    </source>
</evidence>
<keyword evidence="4" id="KW-0808">Transferase</keyword>
<keyword evidence="2" id="KW-0812">Transmembrane</keyword>
<feature type="domain" description="GGDEF" evidence="3">
    <location>
        <begin position="810"/>
        <end position="942"/>
    </location>
</feature>
<dbReference type="Pfam" id="PF00497">
    <property type="entry name" value="SBP_bac_3"/>
    <property type="match status" value="3"/>
</dbReference>
<keyword evidence="2" id="KW-0472">Membrane</keyword>
<evidence type="ECO:0000313" key="5">
    <source>
        <dbReference type="Proteomes" id="UP000623842"/>
    </source>
</evidence>
<keyword evidence="4" id="KW-0418">Kinase</keyword>
<dbReference type="Gene3D" id="3.30.70.270">
    <property type="match status" value="1"/>
</dbReference>
<dbReference type="SMART" id="SM00062">
    <property type="entry name" value="PBPb"/>
    <property type="match status" value="2"/>
</dbReference>
<dbReference type="CDD" id="cd01949">
    <property type="entry name" value="GGDEF"/>
    <property type="match status" value="1"/>
</dbReference>
<dbReference type="PANTHER" id="PTHR46663:SF2">
    <property type="entry name" value="GGDEF DOMAIN-CONTAINING PROTEIN"/>
    <property type="match status" value="1"/>
</dbReference>
<protein>
    <submittedName>
        <fullName evidence="4">Deoxyguanosine kinase</fullName>
    </submittedName>
</protein>
<organism evidence="4 5">
    <name type="scientific">Thalassotalea marina</name>
    <dbReference type="NCBI Taxonomy" id="1673741"/>
    <lineage>
        <taxon>Bacteria</taxon>
        <taxon>Pseudomonadati</taxon>
        <taxon>Pseudomonadota</taxon>
        <taxon>Gammaproteobacteria</taxon>
        <taxon>Alteromonadales</taxon>
        <taxon>Colwelliaceae</taxon>
        <taxon>Thalassotalea</taxon>
    </lineage>
</organism>
<dbReference type="CDD" id="cd01007">
    <property type="entry name" value="PBP2_BvgS_HisK_like"/>
    <property type="match status" value="1"/>
</dbReference>
<dbReference type="Proteomes" id="UP000623842">
    <property type="component" value="Unassembled WGS sequence"/>
</dbReference>